<organism evidence="1 2">
    <name type="scientific">Coleofasciculus chthonoplastes PCC 7420</name>
    <dbReference type="NCBI Taxonomy" id="118168"/>
    <lineage>
        <taxon>Bacteria</taxon>
        <taxon>Bacillati</taxon>
        <taxon>Cyanobacteriota</taxon>
        <taxon>Cyanophyceae</taxon>
        <taxon>Coleofasciculales</taxon>
        <taxon>Coleofasciculaceae</taxon>
        <taxon>Coleofasciculus</taxon>
    </lineage>
</organism>
<protein>
    <submittedName>
        <fullName evidence="1">Uncharacterized protein</fullName>
    </submittedName>
</protein>
<accession>B4VSB2</accession>
<dbReference type="Proteomes" id="UP000003835">
    <property type="component" value="Unassembled WGS sequence"/>
</dbReference>
<name>B4VSB2_9CYAN</name>
<dbReference type="AlphaFoldDB" id="B4VSB2"/>
<dbReference type="EMBL" id="DS989850">
    <property type="protein sequence ID" value="EDX75039.1"/>
    <property type="molecule type" value="Genomic_DNA"/>
</dbReference>
<gene>
    <name evidence="1" type="ORF">MC7420_2043</name>
</gene>
<dbReference type="HOGENOM" id="CLU_3307855_0_0_3"/>
<evidence type="ECO:0000313" key="2">
    <source>
        <dbReference type="Proteomes" id="UP000003835"/>
    </source>
</evidence>
<reference evidence="1 2" key="1">
    <citation type="submission" date="2008-07" db="EMBL/GenBank/DDBJ databases">
        <authorList>
            <person name="Tandeau de Marsac N."/>
            <person name="Ferriera S."/>
            <person name="Johnson J."/>
            <person name="Kravitz S."/>
            <person name="Beeson K."/>
            <person name="Sutton G."/>
            <person name="Rogers Y.-H."/>
            <person name="Friedman R."/>
            <person name="Frazier M."/>
            <person name="Venter J.C."/>
        </authorList>
    </citation>
    <scope>NUCLEOTIDE SEQUENCE [LARGE SCALE GENOMIC DNA]</scope>
    <source>
        <strain evidence="1 2">PCC 7420</strain>
    </source>
</reference>
<proteinExistence type="predicted"/>
<keyword evidence="2" id="KW-1185">Reference proteome</keyword>
<sequence>MTESPILKDFQPSIIYYLTVTTHHYSLRKGLGCPYLVLS</sequence>
<evidence type="ECO:0000313" key="1">
    <source>
        <dbReference type="EMBL" id="EDX75039.1"/>
    </source>
</evidence>